<feature type="domain" description="PA14" evidence="3">
    <location>
        <begin position="417"/>
        <end position="571"/>
    </location>
</feature>
<dbReference type="Proteomes" id="UP001465668">
    <property type="component" value="Unassembled WGS sequence"/>
</dbReference>
<feature type="region of interest" description="Disordered" evidence="1">
    <location>
        <begin position="23"/>
        <end position="49"/>
    </location>
</feature>
<keyword evidence="5" id="KW-1185">Reference proteome</keyword>
<reference evidence="4 5" key="1">
    <citation type="submission" date="2024-02" db="EMBL/GenBank/DDBJ databases">
        <title>First draft genome assembly of two strains of Seiridium cardinale.</title>
        <authorList>
            <person name="Emiliani G."/>
            <person name="Scali E."/>
        </authorList>
    </citation>
    <scope>NUCLEOTIDE SEQUENCE [LARGE SCALE GENOMIC DNA]</scope>
    <source>
        <strain evidence="4 5">BM-138-000479</strain>
    </source>
</reference>
<sequence length="596" mass="64341">MLLKTAVVAILAYLQLGAVNAQGSKGRPQPVKQYRCPQDDNSQYTSPPPNAVTFQLRCNQGTTAKRIDDTRKDSQKECADFCSEHPQCQSADYNWQTQNCARFSEYIPTISMAGVNTWFPLEERKQQDPQPPPQQRTPPECPVINNVIVESVANAASFTSAGLCPGDHEKIFTTDGGNYMKIRCEAHVLVNTPMAQQPLSTLAECLNYCSDTPGCKSASWEGGRPTWACKLYSEGEEAAVACTNKLHDMAFMIDPPTIEAADDMTIMCSTECPDANGQIWDSPSGTRFRMHCCKRHGVKAFAVEQMSSLKECMAGCAKIPACQSVDYQKETGNCYMGKHSGEPTIQVAGWASAHSMGCAGACKEKEGCCGCGDGRASGDFIGRPAVGPSTGGPPMALSPACRCGNQGLQWAEYPNRQGDNSGTGKYDNFNPALYKNQIPHSEGITSTAGGIDALGGQRITVYGSSVQFDGDYFAVDHKGYIFAPTTGTYKFTMSQVDDTVFLWLGSNAQSGWTRANAALIVNLGSDTATVDVTAGQYLPIRIMFAQGQGKASFKLSIEAPDGSILVDSNTQQSPYVVQFSCDRVLAPRFSDWGVET</sequence>
<accession>A0ABR2Y9J8</accession>
<organism evidence="4 5">
    <name type="scientific">Seiridium cardinale</name>
    <dbReference type="NCBI Taxonomy" id="138064"/>
    <lineage>
        <taxon>Eukaryota</taxon>
        <taxon>Fungi</taxon>
        <taxon>Dikarya</taxon>
        <taxon>Ascomycota</taxon>
        <taxon>Pezizomycotina</taxon>
        <taxon>Sordariomycetes</taxon>
        <taxon>Xylariomycetidae</taxon>
        <taxon>Amphisphaeriales</taxon>
        <taxon>Sporocadaceae</taxon>
        <taxon>Seiridium</taxon>
    </lineage>
</organism>
<dbReference type="SUPFAM" id="SSF57414">
    <property type="entry name" value="Hairpin loop containing domain-like"/>
    <property type="match status" value="1"/>
</dbReference>
<proteinExistence type="predicted"/>
<dbReference type="Gene3D" id="3.50.4.10">
    <property type="entry name" value="Hepatocyte Growth Factor"/>
    <property type="match status" value="2"/>
</dbReference>
<feature type="chain" id="PRO_5046971956" description="PA14 domain-containing protein" evidence="2">
    <location>
        <begin position="22"/>
        <end position="596"/>
    </location>
</feature>
<dbReference type="InterPro" id="IPR003609">
    <property type="entry name" value="Pan_app"/>
</dbReference>
<evidence type="ECO:0000256" key="1">
    <source>
        <dbReference type="SAM" id="MobiDB-lite"/>
    </source>
</evidence>
<protein>
    <recommendedName>
        <fullName evidence="3">PA14 domain-containing protein</fullName>
    </recommendedName>
</protein>
<dbReference type="Pfam" id="PF14295">
    <property type="entry name" value="PAN_4"/>
    <property type="match status" value="1"/>
</dbReference>
<name>A0ABR2Y9J8_9PEZI</name>
<dbReference type="Pfam" id="PF10528">
    <property type="entry name" value="GLEYA"/>
    <property type="match status" value="1"/>
</dbReference>
<dbReference type="SUPFAM" id="SSF56988">
    <property type="entry name" value="Anthrax protective antigen"/>
    <property type="match status" value="1"/>
</dbReference>
<evidence type="ECO:0000313" key="5">
    <source>
        <dbReference type="Proteomes" id="UP001465668"/>
    </source>
</evidence>
<keyword evidence="2" id="KW-0732">Signal</keyword>
<dbReference type="Pfam" id="PF00024">
    <property type="entry name" value="PAN_1"/>
    <property type="match status" value="2"/>
</dbReference>
<evidence type="ECO:0000313" key="4">
    <source>
        <dbReference type="EMBL" id="KAK9783904.1"/>
    </source>
</evidence>
<dbReference type="InterPro" id="IPR037524">
    <property type="entry name" value="PA14/GLEYA"/>
</dbReference>
<feature type="signal peptide" evidence="2">
    <location>
        <begin position="1"/>
        <end position="21"/>
    </location>
</feature>
<evidence type="ECO:0000259" key="3">
    <source>
        <dbReference type="PROSITE" id="PS51820"/>
    </source>
</evidence>
<evidence type="ECO:0000256" key="2">
    <source>
        <dbReference type="SAM" id="SignalP"/>
    </source>
</evidence>
<dbReference type="InterPro" id="IPR018871">
    <property type="entry name" value="GLEYA_adhesin_domain"/>
</dbReference>
<gene>
    <name evidence="4" type="ORF">SCAR479_00463</name>
</gene>
<dbReference type="Gene3D" id="2.60.120.1560">
    <property type="match status" value="1"/>
</dbReference>
<dbReference type="EMBL" id="JARVKM010000001">
    <property type="protein sequence ID" value="KAK9783904.1"/>
    <property type="molecule type" value="Genomic_DNA"/>
</dbReference>
<dbReference type="PROSITE" id="PS51820">
    <property type="entry name" value="PA14"/>
    <property type="match status" value="1"/>
</dbReference>
<comment type="caution">
    <text evidence="4">The sequence shown here is derived from an EMBL/GenBank/DDBJ whole genome shotgun (WGS) entry which is preliminary data.</text>
</comment>